<feature type="compositionally biased region" description="Low complexity" evidence="5">
    <location>
        <begin position="113"/>
        <end position="135"/>
    </location>
</feature>
<evidence type="ECO:0000256" key="4">
    <source>
        <dbReference type="ARBA" id="ARBA00023136"/>
    </source>
</evidence>
<protein>
    <submittedName>
        <fullName evidence="8">Uncharacterized protein</fullName>
    </submittedName>
</protein>
<evidence type="ECO:0000256" key="7">
    <source>
        <dbReference type="SAM" id="SignalP"/>
    </source>
</evidence>
<dbReference type="GO" id="GO:0016020">
    <property type="term" value="C:membrane"/>
    <property type="evidence" value="ECO:0007669"/>
    <property type="project" value="UniProtKB-SubCell"/>
</dbReference>
<dbReference type="AlphaFoldDB" id="A0A9P5PR17"/>
<dbReference type="PANTHER" id="PTHR15549">
    <property type="entry name" value="PAIRED IMMUNOGLOBULIN-LIKE TYPE 2 RECEPTOR"/>
    <property type="match status" value="1"/>
</dbReference>
<feature type="compositionally biased region" description="Low complexity" evidence="5">
    <location>
        <begin position="325"/>
        <end position="349"/>
    </location>
</feature>
<feature type="compositionally biased region" description="Polar residues" evidence="5">
    <location>
        <begin position="213"/>
        <end position="225"/>
    </location>
</feature>
<dbReference type="InterPro" id="IPR051694">
    <property type="entry name" value="Immunoregulatory_rcpt-like"/>
</dbReference>
<evidence type="ECO:0000256" key="3">
    <source>
        <dbReference type="ARBA" id="ARBA00022989"/>
    </source>
</evidence>
<evidence type="ECO:0000256" key="6">
    <source>
        <dbReference type="SAM" id="Phobius"/>
    </source>
</evidence>
<feature type="compositionally biased region" description="Low complexity" evidence="5">
    <location>
        <begin position="36"/>
        <end position="104"/>
    </location>
</feature>
<keyword evidence="3 6" id="KW-1133">Transmembrane helix</keyword>
<evidence type="ECO:0000256" key="1">
    <source>
        <dbReference type="ARBA" id="ARBA00004167"/>
    </source>
</evidence>
<dbReference type="Proteomes" id="UP000772434">
    <property type="component" value="Unassembled WGS sequence"/>
</dbReference>
<proteinExistence type="predicted"/>
<organism evidence="8 9">
    <name type="scientific">Rhodocollybia butyracea</name>
    <dbReference type="NCBI Taxonomy" id="206335"/>
    <lineage>
        <taxon>Eukaryota</taxon>
        <taxon>Fungi</taxon>
        <taxon>Dikarya</taxon>
        <taxon>Basidiomycota</taxon>
        <taxon>Agaricomycotina</taxon>
        <taxon>Agaricomycetes</taxon>
        <taxon>Agaricomycetidae</taxon>
        <taxon>Agaricales</taxon>
        <taxon>Marasmiineae</taxon>
        <taxon>Omphalotaceae</taxon>
        <taxon>Rhodocollybia</taxon>
    </lineage>
</organism>
<feature type="region of interest" description="Disordered" evidence="5">
    <location>
        <begin position="305"/>
        <end position="349"/>
    </location>
</feature>
<feature type="signal peptide" evidence="7">
    <location>
        <begin position="1"/>
        <end position="23"/>
    </location>
</feature>
<reference evidence="8" key="1">
    <citation type="submission" date="2020-11" db="EMBL/GenBank/DDBJ databases">
        <authorList>
            <consortium name="DOE Joint Genome Institute"/>
            <person name="Ahrendt S."/>
            <person name="Riley R."/>
            <person name="Andreopoulos W."/>
            <person name="Labutti K."/>
            <person name="Pangilinan J."/>
            <person name="Ruiz-Duenas F.J."/>
            <person name="Barrasa J.M."/>
            <person name="Sanchez-Garcia M."/>
            <person name="Camarero S."/>
            <person name="Miyauchi S."/>
            <person name="Serrano A."/>
            <person name="Linde D."/>
            <person name="Babiker R."/>
            <person name="Drula E."/>
            <person name="Ayuso-Fernandez I."/>
            <person name="Pacheco R."/>
            <person name="Padilla G."/>
            <person name="Ferreira P."/>
            <person name="Barriuso J."/>
            <person name="Kellner H."/>
            <person name="Castanera R."/>
            <person name="Alfaro M."/>
            <person name="Ramirez L."/>
            <person name="Pisabarro A.G."/>
            <person name="Kuo A."/>
            <person name="Tritt A."/>
            <person name="Lipzen A."/>
            <person name="He G."/>
            <person name="Yan M."/>
            <person name="Ng V."/>
            <person name="Cullen D."/>
            <person name="Martin F."/>
            <person name="Rosso M.-N."/>
            <person name="Henrissat B."/>
            <person name="Hibbett D."/>
            <person name="Martinez A.T."/>
            <person name="Grigoriev I.V."/>
        </authorList>
    </citation>
    <scope>NUCLEOTIDE SEQUENCE</scope>
    <source>
        <strain evidence="8">AH 40177</strain>
    </source>
</reference>
<keyword evidence="4 6" id="KW-0472">Membrane</keyword>
<evidence type="ECO:0000256" key="2">
    <source>
        <dbReference type="ARBA" id="ARBA00022692"/>
    </source>
</evidence>
<name>A0A9P5PR17_9AGAR</name>
<comment type="subcellular location">
    <subcellularLocation>
        <location evidence="1">Membrane</location>
        <topology evidence="1">Single-pass membrane protein</topology>
    </subcellularLocation>
</comment>
<feature type="transmembrane region" description="Helical" evidence="6">
    <location>
        <begin position="145"/>
        <end position="165"/>
    </location>
</feature>
<keyword evidence="7" id="KW-0732">Signal</keyword>
<feature type="region of interest" description="Disordered" evidence="5">
    <location>
        <begin position="32"/>
        <end position="135"/>
    </location>
</feature>
<sequence>MKGSKPLLLSCFLAFALVHSTWATHDARAIIPPLDSTTTPGAASTTSTSSTTTTSSTSTTTSSTSSTTTTSSSTTAKTTSTTSTQSASTFTPTTETTTNAAGSTVFVTATEPPTDTSSSPSSTATSGSDNSNNNNTSSGLGTGSIIGLSVAGGVALLGIIAFFIWKFTRKRFSDFDDSEGIKWPELNAHSDSGGDSHPLPVHNTGRAGFDTGSEVSLSRAPSTTAHPDYSTPDLGNDPYAIPPLPHLNPNQPGPYRDDPAAVGAYYDPYRGPVPGTFSEPGTATEWGPQVGHPGEAYPMAQMGGLNATGRASPGPTMMGRVSPNPGAYPGAYPGRASPGPRAAYDNYSR</sequence>
<accession>A0A9P5PR17</accession>
<gene>
    <name evidence="8" type="ORF">BDP27DRAFT_1383830</name>
</gene>
<keyword evidence="9" id="KW-1185">Reference proteome</keyword>
<evidence type="ECO:0000313" key="9">
    <source>
        <dbReference type="Proteomes" id="UP000772434"/>
    </source>
</evidence>
<keyword evidence="2 6" id="KW-0812">Transmembrane</keyword>
<feature type="chain" id="PRO_5040408191" evidence="7">
    <location>
        <begin position="24"/>
        <end position="349"/>
    </location>
</feature>
<evidence type="ECO:0000313" key="8">
    <source>
        <dbReference type="EMBL" id="KAF9067841.1"/>
    </source>
</evidence>
<dbReference type="EMBL" id="JADNRY010000067">
    <property type="protein sequence ID" value="KAF9067841.1"/>
    <property type="molecule type" value="Genomic_DNA"/>
</dbReference>
<comment type="caution">
    <text evidence="8">The sequence shown here is derived from an EMBL/GenBank/DDBJ whole genome shotgun (WGS) entry which is preliminary data.</text>
</comment>
<evidence type="ECO:0000256" key="5">
    <source>
        <dbReference type="SAM" id="MobiDB-lite"/>
    </source>
</evidence>
<dbReference type="GO" id="GO:0071944">
    <property type="term" value="C:cell periphery"/>
    <property type="evidence" value="ECO:0007669"/>
    <property type="project" value="UniProtKB-ARBA"/>
</dbReference>
<dbReference type="OrthoDB" id="2576541at2759"/>
<feature type="region of interest" description="Disordered" evidence="5">
    <location>
        <begin position="186"/>
        <end position="255"/>
    </location>
</feature>